<dbReference type="GO" id="GO:0009398">
    <property type="term" value="P:FMN biosynthetic process"/>
    <property type="evidence" value="ECO:0007669"/>
    <property type="project" value="TreeGrafter"/>
</dbReference>
<dbReference type="EMBL" id="MFUX01000025">
    <property type="protein sequence ID" value="OGI94334.1"/>
    <property type="molecule type" value="Genomic_DNA"/>
</dbReference>
<sequence length="114" mass="12600">MNYVITGKVIKGDGYGRKIGFPTVNLDPVARERRGGDQPPEGVYAGVGILEGKEYNAGIVIGPGDRIEAHLIGYDGDAYDKAVTLKLDRFIREFKKFDTEAELIIQIKEDLKLC</sequence>
<comment type="catalytic activity">
    <reaction evidence="7">
        <text>riboflavin + ATP = FMN + ADP + H(+)</text>
        <dbReference type="Rhea" id="RHEA:14357"/>
        <dbReference type="ChEBI" id="CHEBI:15378"/>
        <dbReference type="ChEBI" id="CHEBI:30616"/>
        <dbReference type="ChEBI" id="CHEBI:57986"/>
        <dbReference type="ChEBI" id="CHEBI:58210"/>
        <dbReference type="ChEBI" id="CHEBI:456216"/>
        <dbReference type="EC" id="2.7.1.26"/>
    </reaction>
</comment>
<evidence type="ECO:0000256" key="1">
    <source>
        <dbReference type="ARBA" id="ARBA00012105"/>
    </source>
</evidence>
<keyword evidence="6" id="KW-0067">ATP-binding</keyword>
<dbReference type="EC" id="2.7.1.26" evidence="1"/>
<dbReference type="GO" id="GO:0009231">
    <property type="term" value="P:riboflavin biosynthetic process"/>
    <property type="evidence" value="ECO:0007669"/>
    <property type="project" value="InterPro"/>
</dbReference>
<dbReference type="GO" id="GO:0005524">
    <property type="term" value="F:ATP binding"/>
    <property type="evidence" value="ECO:0007669"/>
    <property type="project" value="UniProtKB-KW"/>
</dbReference>
<dbReference type="SMART" id="SM00904">
    <property type="entry name" value="Flavokinase"/>
    <property type="match status" value="1"/>
</dbReference>
<name>A0A1F6XJK1_9BACT</name>
<dbReference type="SUPFAM" id="SSF82114">
    <property type="entry name" value="Riboflavin kinase-like"/>
    <property type="match status" value="1"/>
</dbReference>
<reference evidence="9 10" key="1">
    <citation type="journal article" date="2016" name="Nat. Commun.">
        <title>Thousands of microbial genomes shed light on interconnected biogeochemical processes in an aquifer system.</title>
        <authorList>
            <person name="Anantharaman K."/>
            <person name="Brown C.T."/>
            <person name="Hug L.A."/>
            <person name="Sharon I."/>
            <person name="Castelle C.J."/>
            <person name="Probst A.J."/>
            <person name="Thomas B.C."/>
            <person name="Singh A."/>
            <person name="Wilkins M.J."/>
            <person name="Karaoz U."/>
            <person name="Brodie E.L."/>
            <person name="Williams K.H."/>
            <person name="Hubbard S.S."/>
            <person name="Banfield J.F."/>
        </authorList>
    </citation>
    <scope>NUCLEOTIDE SEQUENCE [LARGE SCALE GENOMIC DNA]</scope>
</reference>
<proteinExistence type="predicted"/>
<comment type="caution">
    <text evidence="9">The sequence shown here is derived from an EMBL/GenBank/DDBJ whole genome shotgun (WGS) entry which is preliminary data.</text>
</comment>
<feature type="domain" description="Riboflavin kinase" evidence="8">
    <location>
        <begin position="1"/>
        <end position="114"/>
    </location>
</feature>
<dbReference type="STRING" id="1801773.A3A03_03285"/>
<evidence type="ECO:0000259" key="8">
    <source>
        <dbReference type="SMART" id="SM00904"/>
    </source>
</evidence>
<dbReference type="PANTHER" id="PTHR22749:SF6">
    <property type="entry name" value="RIBOFLAVIN KINASE"/>
    <property type="match status" value="1"/>
</dbReference>
<evidence type="ECO:0000256" key="7">
    <source>
        <dbReference type="ARBA" id="ARBA00047880"/>
    </source>
</evidence>
<dbReference type="InterPro" id="IPR023468">
    <property type="entry name" value="Riboflavin_kinase"/>
</dbReference>
<evidence type="ECO:0000256" key="5">
    <source>
        <dbReference type="ARBA" id="ARBA00022741"/>
    </source>
</evidence>
<dbReference type="AlphaFoldDB" id="A0A1F6XJK1"/>
<dbReference type="GO" id="GO:0008531">
    <property type="term" value="F:riboflavin kinase activity"/>
    <property type="evidence" value="ECO:0007669"/>
    <property type="project" value="UniProtKB-EC"/>
</dbReference>
<dbReference type="Proteomes" id="UP000176629">
    <property type="component" value="Unassembled WGS sequence"/>
</dbReference>
<evidence type="ECO:0000256" key="6">
    <source>
        <dbReference type="ARBA" id="ARBA00022840"/>
    </source>
</evidence>
<dbReference type="InterPro" id="IPR015865">
    <property type="entry name" value="Riboflavin_kinase_bac/euk"/>
</dbReference>
<keyword evidence="5" id="KW-0547">Nucleotide-binding</keyword>
<keyword evidence="4" id="KW-0808">Transferase</keyword>
<gene>
    <name evidence="9" type="ORF">A3A03_03285</name>
</gene>
<dbReference type="InterPro" id="IPR023465">
    <property type="entry name" value="Riboflavin_kinase_dom_sf"/>
</dbReference>
<keyword evidence="2" id="KW-0285">Flavoprotein</keyword>
<keyword evidence="3" id="KW-0288">FMN</keyword>
<evidence type="ECO:0000256" key="3">
    <source>
        <dbReference type="ARBA" id="ARBA00022643"/>
    </source>
</evidence>
<dbReference type="Gene3D" id="2.40.30.30">
    <property type="entry name" value="Riboflavin kinase-like"/>
    <property type="match status" value="1"/>
</dbReference>
<organism evidence="9 10">
    <name type="scientific">Candidatus Nomurabacteria bacterium RIFCSPLOWO2_01_FULL_40_18</name>
    <dbReference type="NCBI Taxonomy" id="1801773"/>
    <lineage>
        <taxon>Bacteria</taxon>
        <taxon>Candidatus Nomuraibacteriota</taxon>
    </lineage>
</organism>
<evidence type="ECO:0000313" key="9">
    <source>
        <dbReference type="EMBL" id="OGI94334.1"/>
    </source>
</evidence>
<protein>
    <recommendedName>
        <fullName evidence="1">riboflavin kinase</fullName>
        <ecNumber evidence="1">2.7.1.26</ecNumber>
    </recommendedName>
</protein>
<evidence type="ECO:0000256" key="4">
    <source>
        <dbReference type="ARBA" id="ARBA00022679"/>
    </source>
</evidence>
<evidence type="ECO:0000313" key="10">
    <source>
        <dbReference type="Proteomes" id="UP000176629"/>
    </source>
</evidence>
<dbReference type="Pfam" id="PF01687">
    <property type="entry name" value="Flavokinase"/>
    <property type="match status" value="1"/>
</dbReference>
<dbReference type="PANTHER" id="PTHR22749">
    <property type="entry name" value="RIBOFLAVIN KINASE/FMN ADENYLYLTRANSFERASE"/>
    <property type="match status" value="1"/>
</dbReference>
<evidence type="ECO:0000256" key="2">
    <source>
        <dbReference type="ARBA" id="ARBA00022630"/>
    </source>
</evidence>
<accession>A0A1F6XJK1</accession>